<protein>
    <submittedName>
        <fullName evidence="2">Uncharacterized protein</fullName>
    </submittedName>
</protein>
<feature type="non-terminal residue" evidence="2">
    <location>
        <position position="1"/>
    </location>
</feature>
<feature type="region of interest" description="Disordered" evidence="1">
    <location>
        <begin position="1"/>
        <end position="37"/>
    </location>
</feature>
<sequence length="112" mass="12888">PTRASSAPATTSTSNRATNNEARRNNDASNIVHPTLNRIKKNLQARLTDREKKNSSVVVRIKHLEQCQKYMASMQEIQVRWNDQEAKGKVLEKRMKDLEGDVQEKVAQWEGW</sequence>
<evidence type="ECO:0000313" key="3">
    <source>
        <dbReference type="Proteomes" id="UP001278500"/>
    </source>
</evidence>
<dbReference type="RefSeq" id="XP_062682574.1">
    <property type="nucleotide sequence ID" value="XM_062823716.1"/>
</dbReference>
<feature type="compositionally biased region" description="Low complexity" evidence="1">
    <location>
        <begin position="1"/>
        <end position="20"/>
    </location>
</feature>
<dbReference type="Proteomes" id="UP001278500">
    <property type="component" value="Unassembled WGS sequence"/>
</dbReference>
<feature type="non-terminal residue" evidence="2">
    <location>
        <position position="112"/>
    </location>
</feature>
<reference evidence="2" key="1">
    <citation type="journal article" date="2023" name="Mol. Phylogenet. Evol.">
        <title>Genome-scale phylogeny and comparative genomics of the fungal order Sordariales.</title>
        <authorList>
            <person name="Hensen N."/>
            <person name="Bonometti L."/>
            <person name="Westerberg I."/>
            <person name="Brannstrom I.O."/>
            <person name="Guillou S."/>
            <person name="Cros-Aarteil S."/>
            <person name="Calhoun S."/>
            <person name="Haridas S."/>
            <person name="Kuo A."/>
            <person name="Mondo S."/>
            <person name="Pangilinan J."/>
            <person name="Riley R."/>
            <person name="LaButti K."/>
            <person name="Andreopoulos B."/>
            <person name="Lipzen A."/>
            <person name="Chen C."/>
            <person name="Yan M."/>
            <person name="Daum C."/>
            <person name="Ng V."/>
            <person name="Clum A."/>
            <person name="Steindorff A."/>
            <person name="Ohm R.A."/>
            <person name="Martin F."/>
            <person name="Silar P."/>
            <person name="Natvig D.O."/>
            <person name="Lalanne C."/>
            <person name="Gautier V."/>
            <person name="Ament-Velasquez S.L."/>
            <person name="Kruys A."/>
            <person name="Hutchinson M.I."/>
            <person name="Powell A.J."/>
            <person name="Barry K."/>
            <person name="Miller A.N."/>
            <person name="Grigoriev I.V."/>
            <person name="Debuchy R."/>
            <person name="Gladieux P."/>
            <person name="Hiltunen Thoren M."/>
            <person name="Johannesson H."/>
        </authorList>
    </citation>
    <scope>NUCLEOTIDE SEQUENCE</scope>
    <source>
        <strain evidence="2">CBS 560.94</strain>
    </source>
</reference>
<accession>A0AAE0JGL8</accession>
<evidence type="ECO:0000256" key="1">
    <source>
        <dbReference type="SAM" id="MobiDB-lite"/>
    </source>
</evidence>
<keyword evidence="3" id="KW-1185">Reference proteome</keyword>
<name>A0AAE0JGL8_9PEZI</name>
<dbReference type="GeneID" id="87860870"/>
<organism evidence="2 3">
    <name type="scientific">Neurospora tetraspora</name>
    <dbReference type="NCBI Taxonomy" id="94610"/>
    <lineage>
        <taxon>Eukaryota</taxon>
        <taxon>Fungi</taxon>
        <taxon>Dikarya</taxon>
        <taxon>Ascomycota</taxon>
        <taxon>Pezizomycotina</taxon>
        <taxon>Sordariomycetes</taxon>
        <taxon>Sordariomycetidae</taxon>
        <taxon>Sordariales</taxon>
        <taxon>Sordariaceae</taxon>
        <taxon>Neurospora</taxon>
    </lineage>
</organism>
<dbReference type="EMBL" id="JAUEPP010000003">
    <property type="protein sequence ID" value="KAK3347492.1"/>
    <property type="molecule type" value="Genomic_DNA"/>
</dbReference>
<dbReference type="AlphaFoldDB" id="A0AAE0JGL8"/>
<gene>
    <name evidence="2" type="ORF">B0H65DRAFT_387126</name>
</gene>
<comment type="caution">
    <text evidence="2">The sequence shown here is derived from an EMBL/GenBank/DDBJ whole genome shotgun (WGS) entry which is preliminary data.</text>
</comment>
<proteinExistence type="predicted"/>
<reference evidence="2" key="2">
    <citation type="submission" date="2023-06" db="EMBL/GenBank/DDBJ databases">
        <authorList>
            <consortium name="Lawrence Berkeley National Laboratory"/>
            <person name="Haridas S."/>
            <person name="Hensen N."/>
            <person name="Bonometti L."/>
            <person name="Westerberg I."/>
            <person name="Brannstrom I.O."/>
            <person name="Guillou S."/>
            <person name="Cros-Aarteil S."/>
            <person name="Calhoun S."/>
            <person name="Kuo A."/>
            <person name="Mondo S."/>
            <person name="Pangilinan J."/>
            <person name="Riley R."/>
            <person name="Labutti K."/>
            <person name="Andreopoulos B."/>
            <person name="Lipzen A."/>
            <person name="Chen C."/>
            <person name="Yanf M."/>
            <person name="Daum C."/>
            <person name="Ng V."/>
            <person name="Clum A."/>
            <person name="Steindorff A."/>
            <person name="Ohm R."/>
            <person name="Martin F."/>
            <person name="Silar P."/>
            <person name="Natvig D."/>
            <person name="Lalanne C."/>
            <person name="Gautier V."/>
            <person name="Ament-Velasquez S.L."/>
            <person name="Kruys A."/>
            <person name="Hutchinson M.I."/>
            <person name="Powell A.J."/>
            <person name="Barry K."/>
            <person name="Miller A.N."/>
            <person name="Grigoriev I.V."/>
            <person name="Debuchy R."/>
            <person name="Gladieux P."/>
            <person name="Thoren M.H."/>
            <person name="Johannesson H."/>
        </authorList>
    </citation>
    <scope>NUCLEOTIDE SEQUENCE</scope>
    <source>
        <strain evidence="2">CBS 560.94</strain>
    </source>
</reference>
<evidence type="ECO:0000313" key="2">
    <source>
        <dbReference type="EMBL" id="KAK3347492.1"/>
    </source>
</evidence>